<comment type="caution">
    <text evidence="1">The sequence shown here is derived from an EMBL/GenBank/DDBJ whole genome shotgun (WGS) entry which is preliminary data.</text>
</comment>
<dbReference type="RefSeq" id="XP_066616091.1">
    <property type="nucleotide sequence ID" value="XM_066755805.1"/>
</dbReference>
<sequence>MQYPRVNQYPDDVFVRLPAYYADHCGPGWYPELQCPQKAHLAVQYRSALRKDVYIHLKAFFIPGIKEELGKQGIREIPHSFGAERGLEFTKCQSLRHLPGHVITTIHCQHRAEDVLIIANRNSHLLVSSSSELKAKYPEIDSRGFNTASARDILLVHEELPLTPTYIPTIAPSHPAHLPSSQPSRWNAVGYARDAFVNKRKLTEYDPNLYSLAYNHLLDSHDKRYLHSLGCEGMESCGAHDLREAPSPRKRRLLAHNPLPSSLHRYVDIPELRYDDSQISSHLGEFVAPSVLPYGPKNPYTRSQIASADYSQRDSTLRSTLWSTQQPPMKKIKKRKSLFKTKHALGMGTGTYVWDRTVPTGGTVLRGVNARRKITSLAKRLCALTETSKNQTEGETHVSGPSFPSADAVESLRQIVLGNGGGAEPLVTAETLTFNEQVQAEPGLELTSGNLPDWNRKVIANWIKIHGHNLVPCLGPAPSFWVHSDSRAVPPHHSFTVTFNFLRHIFTPISVKQTISFRAVWTIDSEDQRKLLGLEKRWIMNGQAG</sequence>
<reference evidence="1" key="2">
    <citation type="submission" date="2024-01" db="EMBL/GenBank/DDBJ databases">
        <title>Comparative genomics of Cryptococcus and Kwoniella reveals pathogenesis evolution and contrasting modes of karyotype evolution via chromosome fusion or intercentromeric recombination.</title>
        <authorList>
            <person name="Coelho M.A."/>
            <person name="David-Palma M."/>
            <person name="Shea T."/>
            <person name="Bowers K."/>
            <person name="Mcginley-Smith S."/>
            <person name="Mohammad A.W."/>
            <person name="Gnirke A."/>
            <person name="Yurkov A.M."/>
            <person name="Nowrousian M."/>
            <person name="Sun S."/>
            <person name="Cuomo C.A."/>
            <person name="Heitman J."/>
        </authorList>
    </citation>
    <scope>NUCLEOTIDE SEQUENCE</scope>
    <source>
        <strain evidence="1">IND107</strain>
    </source>
</reference>
<keyword evidence="2" id="KW-1185">Reference proteome</keyword>
<evidence type="ECO:0000313" key="2">
    <source>
        <dbReference type="Proteomes" id="UP000054399"/>
    </source>
</evidence>
<name>A0ABR3BZQ2_9TREE</name>
<evidence type="ECO:0000313" key="1">
    <source>
        <dbReference type="EMBL" id="KAL0253870.1"/>
    </source>
</evidence>
<reference evidence="1" key="1">
    <citation type="submission" date="2015-01" db="EMBL/GenBank/DDBJ databases">
        <authorList>
            <consortium name="The Broad Institute Genomics Platform"/>
            <person name="Cuomo C."/>
            <person name="Litvintseva A."/>
            <person name="Chen Y."/>
            <person name="Heitman J."/>
            <person name="Sun S."/>
            <person name="Springer D."/>
            <person name="Dromer F."/>
            <person name="Young S."/>
            <person name="Zeng Q."/>
            <person name="Gargeya S."/>
            <person name="Abouelleil A."/>
            <person name="Alvarado L."/>
            <person name="Chapman S.B."/>
            <person name="Gainer-Dewar J."/>
            <person name="Goldberg J."/>
            <person name="Griggs A."/>
            <person name="Gujja S."/>
            <person name="Hansen M."/>
            <person name="Howarth C."/>
            <person name="Imamovic A."/>
            <person name="Larimer J."/>
            <person name="Murphy C."/>
            <person name="Naylor J."/>
            <person name="Pearson M."/>
            <person name="Priest M."/>
            <person name="Roberts A."/>
            <person name="Saif S."/>
            <person name="Shea T."/>
            <person name="Sykes S."/>
            <person name="Wortman J."/>
            <person name="Nusbaum C."/>
            <person name="Birren B."/>
        </authorList>
    </citation>
    <scope>NUCLEOTIDE SEQUENCE</scope>
    <source>
        <strain evidence="1">IND107</strain>
    </source>
</reference>
<dbReference type="GeneID" id="91988106"/>
<proteinExistence type="predicted"/>
<organism evidence="1 2">
    <name type="scientific">Cryptococcus tetragattii IND107</name>
    <dbReference type="NCBI Taxonomy" id="1296105"/>
    <lineage>
        <taxon>Eukaryota</taxon>
        <taxon>Fungi</taxon>
        <taxon>Dikarya</taxon>
        <taxon>Basidiomycota</taxon>
        <taxon>Agaricomycotina</taxon>
        <taxon>Tremellomycetes</taxon>
        <taxon>Tremellales</taxon>
        <taxon>Cryptococcaceae</taxon>
        <taxon>Cryptococcus</taxon>
        <taxon>Cryptococcus gattii species complex</taxon>
    </lineage>
</organism>
<dbReference type="Proteomes" id="UP000054399">
    <property type="component" value="Unassembled WGS sequence"/>
</dbReference>
<gene>
    <name evidence="1" type="ORF">I308_101248</name>
</gene>
<accession>A0ABR3BZQ2</accession>
<protein>
    <submittedName>
        <fullName evidence="1">Uncharacterized protein</fullName>
    </submittedName>
</protein>
<dbReference type="EMBL" id="ATAM02000002">
    <property type="protein sequence ID" value="KAL0253870.1"/>
    <property type="molecule type" value="Genomic_DNA"/>
</dbReference>